<dbReference type="STRING" id="413434.SAMN04488132_10857"/>
<keyword evidence="6" id="KW-0560">Oxidoreductase</keyword>
<dbReference type="InterPro" id="IPR029903">
    <property type="entry name" value="RmlD-like-bd"/>
</dbReference>
<dbReference type="PANTHER" id="PTHR10491:SF4">
    <property type="entry name" value="METHIONINE ADENOSYLTRANSFERASE 2 SUBUNIT BETA"/>
    <property type="match status" value="1"/>
</dbReference>
<evidence type="ECO:0000313" key="8">
    <source>
        <dbReference type="EMBL" id="SKA01619.1"/>
    </source>
</evidence>
<keyword evidence="6" id="KW-0521">NADP</keyword>
<dbReference type="UniPathway" id="UPA00124"/>
<name>A0A1T4QCZ0_9BACT</name>
<protein>
    <recommendedName>
        <fullName evidence="4 6">dTDP-4-dehydrorhamnose reductase</fullName>
        <ecNumber evidence="3 6">1.1.1.133</ecNumber>
    </recommendedName>
</protein>
<dbReference type="EC" id="1.1.1.133" evidence="3 6"/>
<dbReference type="Proteomes" id="UP000190888">
    <property type="component" value="Unassembled WGS sequence"/>
</dbReference>
<dbReference type="RefSeq" id="WP_078831996.1">
    <property type="nucleotide sequence ID" value="NZ_FUWH01000008.1"/>
</dbReference>
<dbReference type="Pfam" id="PF04321">
    <property type="entry name" value="RmlD_sub_bind"/>
    <property type="match status" value="1"/>
</dbReference>
<comment type="catalytic activity">
    <reaction evidence="5">
        <text>dTDP-beta-L-rhamnose + NADP(+) = dTDP-4-dehydro-beta-L-rhamnose + NADPH + H(+)</text>
        <dbReference type="Rhea" id="RHEA:21796"/>
        <dbReference type="ChEBI" id="CHEBI:15378"/>
        <dbReference type="ChEBI" id="CHEBI:57510"/>
        <dbReference type="ChEBI" id="CHEBI:57783"/>
        <dbReference type="ChEBI" id="CHEBI:58349"/>
        <dbReference type="ChEBI" id="CHEBI:62830"/>
        <dbReference type="EC" id="1.1.1.133"/>
    </reaction>
</comment>
<reference evidence="8 9" key="1">
    <citation type="submission" date="2017-02" db="EMBL/GenBank/DDBJ databases">
        <authorList>
            <person name="Peterson S.W."/>
        </authorList>
    </citation>
    <scope>NUCLEOTIDE SEQUENCE [LARGE SCALE GENOMIC DNA]</scope>
    <source>
        <strain evidence="8 9">DSM 22335</strain>
    </source>
</reference>
<dbReference type="GO" id="GO:0005829">
    <property type="term" value="C:cytosol"/>
    <property type="evidence" value="ECO:0007669"/>
    <property type="project" value="TreeGrafter"/>
</dbReference>
<evidence type="ECO:0000256" key="3">
    <source>
        <dbReference type="ARBA" id="ARBA00012929"/>
    </source>
</evidence>
<comment type="similarity">
    <text evidence="2 6">Belongs to the dTDP-4-dehydrorhamnose reductase family.</text>
</comment>
<organism evidence="8 9">
    <name type="scientific">Sediminibacterium ginsengisoli</name>
    <dbReference type="NCBI Taxonomy" id="413434"/>
    <lineage>
        <taxon>Bacteria</taxon>
        <taxon>Pseudomonadati</taxon>
        <taxon>Bacteroidota</taxon>
        <taxon>Chitinophagia</taxon>
        <taxon>Chitinophagales</taxon>
        <taxon>Chitinophagaceae</taxon>
        <taxon>Sediminibacterium</taxon>
    </lineage>
</organism>
<dbReference type="PANTHER" id="PTHR10491">
    <property type="entry name" value="DTDP-4-DEHYDRORHAMNOSE REDUCTASE"/>
    <property type="match status" value="1"/>
</dbReference>
<dbReference type="EMBL" id="FUWH01000008">
    <property type="protein sequence ID" value="SKA01619.1"/>
    <property type="molecule type" value="Genomic_DNA"/>
</dbReference>
<comment type="pathway">
    <text evidence="1 6">Carbohydrate biosynthesis; dTDP-L-rhamnose biosynthesis.</text>
</comment>
<evidence type="ECO:0000256" key="1">
    <source>
        <dbReference type="ARBA" id="ARBA00004781"/>
    </source>
</evidence>
<dbReference type="CDD" id="cd05254">
    <property type="entry name" value="dTDP_HR_like_SDR_e"/>
    <property type="match status" value="1"/>
</dbReference>
<accession>A0A1T4QCZ0</accession>
<dbReference type="InterPro" id="IPR005913">
    <property type="entry name" value="dTDP_dehydrorham_reduct"/>
</dbReference>
<evidence type="ECO:0000256" key="4">
    <source>
        <dbReference type="ARBA" id="ARBA00017099"/>
    </source>
</evidence>
<feature type="domain" description="RmlD-like substrate binding" evidence="7">
    <location>
        <begin position="6"/>
        <end position="288"/>
    </location>
</feature>
<dbReference type="OrthoDB" id="9803892at2"/>
<comment type="function">
    <text evidence="6">Catalyzes the reduction of dTDP-6-deoxy-L-lyxo-4-hexulose to yield dTDP-L-rhamnose.</text>
</comment>
<dbReference type="NCBIfam" id="TIGR01214">
    <property type="entry name" value="rmlD"/>
    <property type="match status" value="1"/>
</dbReference>
<evidence type="ECO:0000256" key="5">
    <source>
        <dbReference type="ARBA" id="ARBA00048200"/>
    </source>
</evidence>
<dbReference type="GO" id="GO:0008831">
    <property type="term" value="F:dTDP-4-dehydrorhamnose reductase activity"/>
    <property type="evidence" value="ECO:0007669"/>
    <property type="project" value="UniProtKB-EC"/>
</dbReference>
<dbReference type="GO" id="GO:0019305">
    <property type="term" value="P:dTDP-rhamnose biosynthetic process"/>
    <property type="evidence" value="ECO:0007669"/>
    <property type="project" value="UniProtKB-UniPathway"/>
</dbReference>
<keyword evidence="9" id="KW-1185">Reference proteome</keyword>
<proteinExistence type="inferred from homology"/>
<evidence type="ECO:0000313" key="9">
    <source>
        <dbReference type="Proteomes" id="UP000190888"/>
    </source>
</evidence>
<evidence type="ECO:0000259" key="7">
    <source>
        <dbReference type="Pfam" id="PF04321"/>
    </source>
</evidence>
<gene>
    <name evidence="8" type="ORF">SAMN04488132_10857</name>
</gene>
<dbReference type="InterPro" id="IPR036291">
    <property type="entry name" value="NAD(P)-bd_dom_sf"/>
</dbReference>
<evidence type="ECO:0000256" key="6">
    <source>
        <dbReference type="RuleBase" id="RU364082"/>
    </source>
</evidence>
<dbReference type="AlphaFoldDB" id="A0A1T4QCZ0"/>
<dbReference type="SUPFAM" id="SSF51735">
    <property type="entry name" value="NAD(P)-binding Rossmann-fold domains"/>
    <property type="match status" value="1"/>
</dbReference>
<dbReference type="FunFam" id="3.40.50.720:FF:000159">
    <property type="entry name" value="dTDP-4-dehydrorhamnose reductase"/>
    <property type="match status" value="1"/>
</dbReference>
<evidence type="ECO:0000256" key="2">
    <source>
        <dbReference type="ARBA" id="ARBA00010944"/>
    </source>
</evidence>
<sequence length="289" mass="31905">MAKPLIVVTGKNGQLGRELETLAASFTGLDFLFTGREELDLNNPDSIPAFFKEHRPAYVVNCAAYTAVDKAETERETAYAVNAVAAGNIAKACEELNAVYIGISTDYVFNGNGTSPYLTTADCDPVNYYGYSKYMGEQLAREFCSKSIIIRTSWVYSRYGNNFVKTMLRLMKERPEIRVVNDQLGSPTWAADIAAAIVQVIQQIEAGKAVYGIYHYTGKGVISWYDFALAIRDTAQLSCEVLPIPSSAYPTPAKRPAYSALDTAAFTKDYGILPKDWNTALQECIRQLS</sequence>
<dbReference type="Gene3D" id="3.90.25.10">
    <property type="entry name" value="UDP-galactose 4-epimerase, domain 1"/>
    <property type="match status" value="1"/>
</dbReference>
<dbReference type="Gene3D" id="3.40.50.720">
    <property type="entry name" value="NAD(P)-binding Rossmann-like Domain"/>
    <property type="match status" value="1"/>
</dbReference>